<dbReference type="Pfam" id="PF00581">
    <property type="entry name" value="Rhodanese"/>
    <property type="match status" value="1"/>
</dbReference>
<dbReference type="InterPro" id="IPR001763">
    <property type="entry name" value="Rhodanese-like_dom"/>
</dbReference>
<evidence type="ECO:0000313" key="3">
    <source>
        <dbReference type="Proteomes" id="UP000501003"/>
    </source>
</evidence>
<organism evidence="2 3">
    <name type="scientific">Aquiluna borgnonia</name>
    <dbReference type="NCBI Taxonomy" id="2499157"/>
    <lineage>
        <taxon>Bacteria</taxon>
        <taxon>Bacillati</taxon>
        <taxon>Actinomycetota</taxon>
        <taxon>Actinomycetes</taxon>
        <taxon>Micrococcales</taxon>
        <taxon>Microbacteriaceae</taxon>
        <taxon>Luna cluster</taxon>
        <taxon>Luna-1 subcluster</taxon>
        <taxon>Aquiluna</taxon>
    </lineage>
</organism>
<dbReference type="AlphaFoldDB" id="A0A7D4QNA7"/>
<gene>
    <name evidence="2" type="ORF">HRU87_05180</name>
</gene>
<protein>
    <submittedName>
        <fullName evidence="2">Rhodanese-like domain-containing protein</fullName>
    </submittedName>
</protein>
<dbReference type="KEGG" id="aqg:HRU87_05180"/>
<dbReference type="InterPro" id="IPR050229">
    <property type="entry name" value="GlpE_sulfurtransferase"/>
</dbReference>
<dbReference type="EMBL" id="CP054056">
    <property type="protein sequence ID" value="QKJ25567.1"/>
    <property type="molecule type" value="Genomic_DNA"/>
</dbReference>
<evidence type="ECO:0000259" key="1">
    <source>
        <dbReference type="PROSITE" id="PS50206"/>
    </source>
</evidence>
<dbReference type="PANTHER" id="PTHR43031">
    <property type="entry name" value="FAD-DEPENDENT OXIDOREDUCTASE"/>
    <property type="match status" value="1"/>
</dbReference>
<evidence type="ECO:0000313" key="2">
    <source>
        <dbReference type="EMBL" id="QKJ25567.1"/>
    </source>
</evidence>
<dbReference type="InterPro" id="IPR036873">
    <property type="entry name" value="Rhodanese-like_dom_sf"/>
</dbReference>
<reference evidence="2 3" key="1">
    <citation type="submission" date="2020-05" db="EMBL/GenBank/DDBJ databases">
        <title>Aquirufa sp. strain 15G-AUS-rot a new Aquirufa species.</title>
        <authorList>
            <person name="Pitt A."/>
            <person name="Hahn M.W."/>
        </authorList>
    </citation>
    <scope>NUCLEOTIDE SEQUENCE [LARGE SCALE GENOMIC DNA]</scope>
    <source>
        <strain evidence="2 3">15G-AUS-rot</strain>
    </source>
</reference>
<dbReference type="Proteomes" id="UP000501003">
    <property type="component" value="Chromosome"/>
</dbReference>
<dbReference type="CDD" id="cd00158">
    <property type="entry name" value="RHOD"/>
    <property type="match status" value="1"/>
</dbReference>
<name>A0A7D4QNA7_9MICO</name>
<dbReference type="RefSeq" id="WP_173493864.1">
    <property type="nucleotide sequence ID" value="NZ_CP054056.1"/>
</dbReference>
<keyword evidence="3" id="KW-1185">Reference proteome</keyword>
<dbReference type="SUPFAM" id="SSF52821">
    <property type="entry name" value="Rhodanese/Cell cycle control phosphatase"/>
    <property type="match status" value="1"/>
</dbReference>
<sequence>MGLFDFFKKKYQTVSPAKAKEAQDAGALLIDVRESHEYRSGHAPGAKHISVQVIERRLGEIPKERPILVMCQSGMRSQRAAEILSRNGYQVMNVSGGIVNWQRAGMKVVK</sequence>
<feature type="domain" description="Rhodanese" evidence="1">
    <location>
        <begin position="23"/>
        <end position="110"/>
    </location>
</feature>
<proteinExistence type="predicted"/>
<dbReference type="PROSITE" id="PS50206">
    <property type="entry name" value="RHODANESE_3"/>
    <property type="match status" value="1"/>
</dbReference>
<dbReference type="Gene3D" id="3.40.250.10">
    <property type="entry name" value="Rhodanese-like domain"/>
    <property type="match status" value="1"/>
</dbReference>
<accession>A0A7D4QNA7</accession>
<dbReference type="SMART" id="SM00450">
    <property type="entry name" value="RHOD"/>
    <property type="match status" value="1"/>
</dbReference>
<dbReference type="PANTHER" id="PTHR43031:SF1">
    <property type="entry name" value="PYRIDINE NUCLEOTIDE-DISULPHIDE OXIDOREDUCTASE"/>
    <property type="match status" value="1"/>
</dbReference>